<gene>
    <name evidence="2" type="ORF">PX52LOC_07290</name>
</gene>
<keyword evidence="3" id="KW-1185">Reference proteome</keyword>
<proteinExistence type="predicted"/>
<reference evidence="3" key="1">
    <citation type="submission" date="2019-08" db="EMBL/GenBank/DDBJ databases">
        <title>Limnoglobus roseus gen. nov., sp. nov., a novel freshwater planctomycete with a giant genome from the family Gemmataceae.</title>
        <authorList>
            <person name="Kulichevskaya I.S."/>
            <person name="Naumoff D.G."/>
            <person name="Miroshnikov K."/>
            <person name="Ivanova A."/>
            <person name="Philippov D.A."/>
            <person name="Hakobyan A."/>
            <person name="Rijpstra I.C."/>
            <person name="Sinninghe Damste J.S."/>
            <person name="Liesack W."/>
            <person name="Dedysh S.N."/>
        </authorList>
    </citation>
    <scope>NUCLEOTIDE SEQUENCE [LARGE SCALE GENOMIC DNA]</scope>
    <source>
        <strain evidence="3">PX52</strain>
    </source>
</reference>
<dbReference type="KEGG" id="lrs:PX52LOC_07290"/>
<dbReference type="SUPFAM" id="SSF55729">
    <property type="entry name" value="Acyl-CoA N-acyltransferases (Nat)"/>
    <property type="match status" value="1"/>
</dbReference>
<accession>A0A5C1ALV7</accession>
<keyword evidence="2" id="KW-0808">Transferase</keyword>
<feature type="domain" description="N-acetyltransferase" evidence="1">
    <location>
        <begin position="23"/>
        <end position="157"/>
    </location>
</feature>
<dbReference type="EMBL" id="CP042425">
    <property type="protein sequence ID" value="QEL20201.1"/>
    <property type="molecule type" value="Genomic_DNA"/>
</dbReference>
<dbReference type="OrthoDB" id="277396at2"/>
<dbReference type="GO" id="GO:0016747">
    <property type="term" value="F:acyltransferase activity, transferring groups other than amino-acyl groups"/>
    <property type="evidence" value="ECO:0007669"/>
    <property type="project" value="InterPro"/>
</dbReference>
<dbReference type="InterPro" id="IPR016181">
    <property type="entry name" value="Acyl_CoA_acyltransferase"/>
</dbReference>
<evidence type="ECO:0000313" key="3">
    <source>
        <dbReference type="Proteomes" id="UP000324974"/>
    </source>
</evidence>
<dbReference type="RefSeq" id="WP_149114518.1">
    <property type="nucleotide sequence ID" value="NZ_CP042425.1"/>
</dbReference>
<dbReference type="Proteomes" id="UP000324974">
    <property type="component" value="Chromosome"/>
</dbReference>
<protein>
    <submittedName>
        <fullName evidence="2">N-acetyltransferase</fullName>
    </submittedName>
</protein>
<dbReference type="AlphaFoldDB" id="A0A5C1ALV7"/>
<dbReference type="Pfam" id="PF00583">
    <property type="entry name" value="Acetyltransf_1"/>
    <property type="match status" value="1"/>
</dbReference>
<sequence>MTLEPELHYFHKPHEPQTGLKLGEFLPVQDFLADEPACKELWALLTNQFRTRGKFLAIWPGVRYVAVHRDADGNADGFLLVTAPVNWQIDYVVVKPESRGQGIATQLVQTALHHAYLHRAPYVMLTSKESLRPLYLACGFIVVQDAATADAALPAKG</sequence>
<dbReference type="CDD" id="cd04301">
    <property type="entry name" value="NAT_SF"/>
    <property type="match status" value="1"/>
</dbReference>
<evidence type="ECO:0000313" key="2">
    <source>
        <dbReference type="EMBL" id="QEL20201.1"/>
    </source>
</evidence>
<name>A0A5C1ALV7_9BACT</name>
<dbReference type="PROSITE" id="PS51186">
    <property type="entry name" value="GNAT"/>
    <property type="match status" value="1"/>
</dbReference>
<dbReference type="InterPro" id="IPR000182">
    <property type="entry name" value="GNAT_dom"/>
</dbReference>
<dbReference type="Gene3D" id="3.40.630.30">
    <property type="match status" value="1"/>
</dbReference>
<evidence type="ECO:0000259" key="1">
    <source>
        <dbReference type="PROSITE" id="PS51186"/>
    </source>
</evidence>
<organism evidence="2 3">
    <name type="scientific">Limnoglobus roseus</name>
    <dbReference type="NCBI Taxonomy" id="2598579"/>
    <lineage>
        <taxon>Bacteria</taxon>
        <taxon>Pseudomonadati</taxon>
        <taxon>Planctomycetota</taxon>
        <taxon>Planctomycetia</taxon>
        <taxon>Gemmatales</taxon>
        <taxon>Gemmataceae</taxon>
        <taxon>Limnoglobus</taxon>
    </lineage>
</organism>